<dbReference type="RefSeq" id="WP_237336598.1">
    <property type="nucleotide sequence ID" value="NZ_BAABCM010000001.1"/>
</dbReference>
<reference evidence="3" key="1">
    <citation type="journal article" date="2019" name="Int. J. Syst. Evol. Microbiol.">
        <title>The Global Catalogue of Microorganisms (GCM) 10K type strain sequencing project: providing services to taxonomists for standard genome sequencing and annotation.</title>
        <authorList>
            <consortium name="The Broad Institute Genomics Platform"/>
            <consortium name="The Broad Institute Genome Sequencing Center for Infectious Disease"/>
            <person name="Wu L."/>
            <person name="Ma J."/>
        </authorList>
    </citation>
    <scope>NUCLEOTIDE SEQUENCE [LARGE SCALE GENOMIC DNA]</scope>
    <source>
        <strain evidence="3">JCM 17017</strain>
    </source>
</reference>
<comment type="caution">
    <text evidence="2">The sequence shown here is derived from an EMBL/GenBank/DDBJ whole genome shotgun (WGS) entry which is preliminary data.</text>
</comment>
<proteinExistence type="predicted"/>
<keyword evidence="2" id="KW-0378">Hydrolase</keyword>
<evidence type="ECO:0000313" key="2">
    <source>
        <dbReference type="EMBL" id="GAA3793977.1"/>
    </source>
</evidence>
<dbReference type="PRINTS" id="PR00111">
    <property type="entry name" value="ABHYDROLASE"/>
</dbReference>
<gene>
    <name evidence="2" type="ORF">GCM10022380_08540</name>
</gene>
<dbReference type="SUPFAM" id="SSF53474">
    <property type="entry name" value="alpha/beta-Hydrolases"/>
    <property type="match status" value="1"/>
</dbReference>
<dbReference type="InterPro" id="IPR050266">
    <property type="entry name" value="AB_hydrolase_sf"/>
</dbReference>
<dbReference type="Gene3D" id="3.40.50.1820">
    <property type="entry name" value="alpha/beta hydrolase"/>
    <property type="match status" value="1"/>
</dbReference>
<evidence type="ECO:0000313" key="3">
    <source>
        <dbReference type="Proteomes" id="UP001501624"/>
    </source>
</evidence>
<feature type="domain" description="AB hydrolase-1" evidence="1">
    <location>
        <begin position="48"/>
        <end position="251"/>
    </location>
</feature>
<dbReference type="GO" id="GO:0016787">
    <property type="term" value="F:hydrolase activity"/>
    <property type="evidence" value="ECO:0007669"/>
    <property type="project" value="UniProtKB-KW"/>
</dbReference>
<organism evidence="2 3">
    <name type="scientific">Amycolatopsis tucumanensis</name>
    <dbReference type="NCBI Taxonomy" id="401106"/>
    <lineage>
        <taxon>Bacteria</taxon>
        <taxon>Bacillati</taxon>
        <taxon>Actinomycetota</taxon>
        <taxon>Actinomycetes</taxon>
        <taxon>Pseudonocardiales</taxon>
        <taxon>Pseudonocardiaceae</taxon>
        <taxon>Amycolatopsis</taxon>
    </lineage>
</organism>
<name>A0ABP7HI27_9PSEU</name>
<dbReference type="Pfam" id="PF00561">
    <property type="entry name" value="Abhydrolase_1"/>
    <property type="match status" value="1"/>
</dbReference>
<dbReference type="Proteomes" id="UP001501624">
    <property type="component" value="Unassembled WGS sequence"/>
</dbReference>
<protein>
    <submittedName>
        <fullName evidence="2">Alpha/beta hydrolase</fullName>
    </submittedName>
</protein>
<evidence type="ECO:0000259" key="1">
    <source>
        <dbReference type="Pfam" id="PF00561"/>
    </source>
</evidence>
<dbReference type="PANTHER" id="PTHR43798:SF33">
    <property type="entry name" value="HYDROLASE, PUTATIVE (AFU_ORTHOLOGUE AFUA_2G14860)-RELATED"/>
    <property type="match status" value="1"/>
</dbReference>
<sequence>MQTLDLVGAEAGVEFGAGVHLDARRAGNGSRVALVLPGAERAEENAAFVAALAKDYSVVAPSHPGFGRSPRPDWCTSVDDLAYLYLDWLDRSGLTDVTVVGLQFGGWVAMEMAVRSCARIGRLVLVGSVGVKIGGPLDREIADLFAMPRTELDKRLYADTSFALGDLAHARDEDVLEVARNEEALALYGWEPYLHNPRLRHWLWRIRVPSLVIWGGQDGIVAPGYGRELAARIPGARFERLDRAGHRAQVECPAEIAELISVSAA</sequence>
<dbReference type="InterPro" id="IPR000073">
    <property type="entry name" value="AB_hydrolase_1"/>
</dbReference>
<dbReference type="InterPro" id="IPR029058">
    <property type="entry name" value="AB_hydrolase_fold"/>
</dbReference>
<accession>A0ABP7HI27</accession>
<dbReference type="PANTHER" id="PTHR43798">
    <property type="entry name" value="MONOACYLGLYCEROL LIPASE"/>
    <property type="match status" value="1"/>
</dbReference>
<dbReference type="EMBL" id="BAABCM010000001">
    <property type="protein sequence ID" value="GAA3793977.1"/>
    <property type="molecule type" value="Genomic_DNA"/>
</dbReference>
<keyword evidence="3" id="KW-1185">Reference proteome</keyword>